<dbReference type="CDD" id="cd02192">
    <property type="entry name" value="PurM-like3"/>
    <property type="match status" value="1"/>
</dbReference>
<dbReference type="InterPro" id="IPR036921">
    <property type="entry name" value="PurM-like_N_sf"/>
</dbReference>
<dbReference type="PANTHER" id="PTHR30270:SF0">
    <property type="entry name" value="THIAMINE-MONOPHOSPHATE KINASE"/>
    <property type="match status" value="1"/>
</dbReference>
<organism evidence="3 4">
    <name type="scientific">Mastigocoleus testarum BC008</name>
    <dbReference type="NCBI Taxonomy" id="371196"/>
    <lineage>
        <taxon>Bacteria</taxon>
        <taxon>Bacillati</taxon>
        <taxon>Cyanobacteriota</taxon>
        <taxon>Cyanophyceae</taxon>
        <taxon>Nostocales</taxon>
        <taxon>Hapalosiphonaceae</taxon>
        <taxon>Mastigocoleus</taxon>
    </lineage>
</organism>
<accession>A0A0V7ZGV3</accession>
<dbReference type="InterPro" id="IPR006283">
    <property type="entry name" value="ThiL-like"/>
</dbReference>
<sequence>MNDPSSLNLEKLATKLKQSLGIIQKQDIQIVSQILNLQTDDRIQFGDDCAAIPDGDGYLLLAAEGIWHILVETDPWFAGWCAVMVNISDIAAMGGKAIAIVDTIWTEDTTKALPLLEGLKAAAQTFNVPIVGGHTNFHSGYNALGVSILGRAKNLISSFAAQPGDLLVVAVDLEGEMHPKFPFWNAATQTEPIRLQENLNIFPYLAENNLCHAGKDISMGGIVGTLIMLIEASKCGAILDLNSIIYPPGVNLETWLLCFPSYGFLLSIMPKNLDIIKKQFSEKNIFCASIGKITEGSQLIIQSDKQSYLFWDLKIDNLILSK</sequence>
<dbReference type="RefSeq" id="WP_027843985.1">
    <property type="nucleotide sequence ID" value="NZ_LMTZ01000133.1"/>
</dbReference>
<dbReference type="Proteomes" id="UP000053372">
    <property type="component" value="Unassembled WGS sequence"/>
</dbReference>
<dbReference type="EMBL" id="LMTZ01000133">
    <property type="protein sequence ID" value="KST63736.1"/>
    <property type="molecule type" value="Genomic_DNA"/>
</dbReference>
<gene>
    <name evidence="3" type="ORF">BC008_14870</name>
</gene>
<dbReference type="InterPro" id="IPR024030">
    <property type="entry name" value="AIR_synthase-rel_sll0787"/>
</dbReference>
<dbReference type="InterPro" id="IPR036676">
    <property type="entry name" value="PurM-like_C_sf"/>
</dbReference>
<dbReference type="InterPro" id="IPR011413">
    <property type="entry name" value="UCP036540_AIR"/>
</dbReference>
<dbReference type="SUPFAM" id="SSF56042">
    <property type="entry name" value="PurM C-terminal domain-like"/>
    <property type="match status" value="1"/>
</dbReference>
<protein>
    <recommendedName>
        <fullName evidence="5">AIR synthase</fullName>
    </recommendedName>
</protein>
<evidence type="ECO:0000259" key="1">
    <source>
        <dbReference type="Pfam" id="PF00586"/>
    </source>
</evidence>
<dbReference type="Gene3D" id="3.90.650.10">
    <property type="entry name" value="PurM-like C-terminal domain"/>
    <property type="match status" value="1"/>
</dbReference>
<evidence type="ECO:0000313" key="3">
    <source>
        <dbReference type="EMBL" id="KST63736.1"/>
    </source>
</evidence>
<dbReference type="NCBIfam" id="TIGR04049">
    <property type="entry name" value="AIR_rel_sll0787"/>
    <property type="match status" value="1"/>
</dbReference>
<feature type="domain" description="PurM-like N-terminal" evidence="1">
    <location>
        <begin position="46"/>
        <end position="151"/>
    </location>
</feature>
<evidence type="ECO:0000259" key="2">
    <source>
        <dbReference type="Pfam" id="PF02769"/>
    </source>
</evidence>
<dbReference type="Gene3D" id="3.30.1330.10">
    <property type="entry name" value="PurM-like, N-terminal domain"/>
    <property type="match status" value="1"/>
</dbReference>
<reference evidence="3 4" key="1">
    <citation type="journal article" date="2015" name="Genome Announc.">
        <title>Draft Genome of the Euendolithic (true boring) Cyanobacterium Mastigocoleus testarum strain BC008.</title>
        <authorList>
            <person name="Guida B.S."/>
            <person name="Garcia-Pichel F."/>
        </authorList>
    </citation>
    <scope>NUCLEOTIDE SEQUENCE [LARGE SCALE GENOMIC DNA]</scope>
    <source>
        <strain evidence="3 4">BC008</strain>
    </source>
</reference>
<dbReference type="InterPro" id="IPR010918">
    <property type="entry name" value="PurM-like_C_dom"/>
</dbReference>
<proteinExistence type="predicted"/>
<feature type="domain" description="PurM-like C-terminal" evidence="2">
    <location>
        <begin position="188"/>
        <end position="301"/>
    </location>
</feature>
<dbReference type="PIRSF" id="PIRSF036540">
    <property type="entry name" value="UCP036540_AIR"/>
    <property type="match status" value="1"/>
</dbReference>
<dbReference type="GO" id="GO:0009030">
    <property type="term" value="F:thiamine-phosphate kinase activity"/>
    <property type="evidence" value="ECO:0007669"/>
    <property type="project" value="InterPro"/>
</dbReference>
<dbReference type="OrthoDB" id="9802811at2"/>
<dbReference type="Pfam" id="PF02769">
    <property type="entry name" value="AIRS_C"/>
    <property type="match status" value="1"/>
</dbReference>
<dbReference type="SUPFAM" id="SSF55326">
    <property type="entry name" value="PurM N-terminal domain-like"/>
    <property type="match status" value="1"/>
</dbReference>
<comment type="caution">
    <text evidence="3">The sequence shown here is derived from an EMBL/GenBank/DDBJ whole genome shotgun (WGS) entry which is preliminary data.</text>
</comment>
<name>A0A0V7ZGV3_9CYAN</name>
<dbReference type="GO" id="GO:0009228">
    <property type="term" value="P:thiamine biosynthetic process"/>
    <property type="evidence" value="ECO:0007669"/>
    <property type="project" value="InterPro"/>
</dbReference>
<keyword evidence="4" id="KW-1185">Reference proteome</keyword>
<evidence type="ECO:0008006" key="5">
    <source>
        <dbReference type="Google" id="ProtNLM"/>
    </source>
</evidence>
<evidence type="ECO:0000313" key="4">
    <source>
        <dbReference type="Proteomes" id="UP000053372"/>
    </source>
</evidence>
<dbReference type="AlphaFoldDB" id="A0A0V7ZGV3"/>
<dbReference type="Pfam" id="PF00586">
    <property type="entry name" value="AIRS"/>
    <property type="match status" value="1"/>
</dbReference>
<dbReference type="InterPro" id="IPR016188">
    <property type="entry name" value="PurM-like_N"/>
</dbReference>
<dbReference type="PANTHER" id="PTHR30270">
    <property type="entry name" value="THIAMINE-MONOPHOSPHATE KINASE"/>
    <property type="match status" value="1"/>
</dbReference>